<gene>
    <name evidence="1" type="ORF">F2P81_022414</name>
</gene>
<reference evidence="1 2" key="1">
    <citation type="submission" date="2019-06" db="EMBL/GenBank/DDBJ databases">
        <title>Draft genomes of female and male turbot (Scophthalmus maximus).</title>
        <authorList>
            <person name="Xu H."/>
            <person name="Xu X.-W."/>
            <person name="Shao C."/>
            <person name="Chen S."/>
        </authorList>
    </citation>
    <scope>NUCLEOTIDE SEQUENCE [LARGE SCALE GENOMIC DNA]</scope>
    <source>
        <strain evidence="1">Ysfricsl-2016a</strain>
        <tissue evidence="1">Blood</tissue>
    </source>
</reference>
<dbReference type="EMBL" id="VEVO01000020">
    <property type="protein sequence ID" value="KAF0025533.1"/>
    <property type="molecule type" value="Genomic_DNA"/>
</dbReference>
<dbReference type="Proteomes" id="UP000438429">
    <property type="component" value="Unassembled WGS sequence"/>
</dbReference>
<dbReference type="AlphaFoldDB" id="A0A6A4RU74"/>
<protein>
    <submittedName>
        <fullName evidence="1">Uncharacterized protein</fullName>
    </submittedName>
</protein>
<comment type="caution">
    <text evidence="1">The sequence shown here is derived from an EMBL/GenBank/DDBJ whole genome shotgun (WGS) entry which is preliminary data.</text>
</comment>
<sequence length="98" mass="10831">MSLAVKYDSVPSFDCALMYGCDSPFDCRRHLNFTLIPLSLMGTSGLDRQPGLEILKCLICVSSEEAVMAAAKPVLAGMNIGETLAYRQQRFLMPRNKI</sequence>
<accession>A0A6A4RU74</accession>
<name>A0A6A4RU74_SCOMX</name>
<evidence type="ECO:0000313" key="1">
    <source>
        <dbReference type="EMBL" id="KAF0025533.1"/>
    </source>
</evidence>
<proteinExistence type="predicted"/>
<evidence type="ECO:0000313" key="2">
    <source>
        <dbReference type="Proteomes" id="UP000438429"/>
    </source>
</evidence>
<organism evidence="1 2">
    <name type="scientific">Scophthalmus maximus</name>
    <name type="common">Turbot</name>
    <name type="synonym">Psetta maxima</name>
    <dbReference type="NCBI Taxonomy" id="52904"/>
    <lineage>
        <taxon>Eukaryota</taxon>
        <taxon>Metazoa</taxon>
        <taxon>Chordata</taxon>
        <taxon>Craniata</taxon>
        <taxon>Vertebrata</taxon>
        <taxon>Euteleostomi</taxon>
        <taxon>Actinopterygii</taxon>
        <taxon>Neopterygii</taxon>
        <taxon>Teleostei</taxon>
        <taxon>Neoteleostei</taxon>
        <taxon>Acanthomorphata</taxon>
        <taxon>Carangaria</taxon>
        <taxon>Pleuronectiformes</taxon>
        <taxon>Pleuronectoidei</taxon>
        <taxon>Scophthalmidae</taxon>
        <taxon>Scophthalmus</taxon>
    </lineage>
</organism>